<comment type="subcellular location">
    <subcellularLocation>
        <location evidence="1">Cell membrane</location>
        <topology evidence="1">Multi-pass membrane protein</topology>
    </subcellularLocation>
</comment>
<gene>
    <name evidence="9" type="ORF">HNR48_003154</name>
</gene>
<evidence type="ECO:0000256" key="4">
    <source>
        <dbReference type="ARBA" id="ARBA00022989"/>
    </source>
</evidence>
<keyword evidence="4 7" id="KW-1133">Transmembrane helix</keyword>
<evidence type="ECO:0000256" key="2">
    <source>
        <dbReference type="ARBA" id="ARBA00022475"/>
    </source>
</evidence>
<dbReference type="GO" id="GO:0005886">
    <property type="term" value="C:plasma membrane"/>
    <property type="evidence" value="ECO:0007669"/>
    <property type="project" value="UniProtKB-SubCell"/>
</dbReference>
<feature type="transmembrane region" description="Helical" evidence="7">
    <location>
        <begin position="45"/>
        <end position="74"/>
    </location>
</feature>
<feature type="transmembrane region" description="Helical" evidence="7">
    <location>
        <begin position="276"/>
        <end position="298"/>
    </location>
</feature>
<evidence type="ECO:0000256" key="3">
    <source>
        <dbReference type="ARBA" id="ARBA00022692"/>
    </source>
</evidence>
<dbReference type="InterPro" id="IPR051791">
    <property type="entry name" value="Pra-immunoreactive"/>
</dbReference>
<dbReference type="Proteomes" id="UP000528457">
    <property type="component" value="Unassembled WGS sequence"/>
</dbReference>
<organism evidence="9 10">
    <name type="scientific">Pseudoteredinibacter isoporae</name>
    <dbReference type="NCBI Taxonomy" id="570281"/>
    <lineage>
        <taxon>Bacteria</taxon>
        <taxon>Pseudomonadati</taxon>
        <taxon>Pseudomonadota</taxon>
        <taxon>Gammaproteobacteria</taxon>
        <taxon>Cellvibrionales</taxon>
        <taxon>Cellvibrionaceae</taxon>
        <taxon>Pseudoteredinibacter</taxon>
    </lineage>
</organism>
<dbReference type="PANTHER" id="PTHR36115">
    <property type="entry name" value="PROLINE-RICH ANTIGEN HOMOLOG-RELATED"/>
    <property type="match status" value="1"/>
</dbReference>
<dbReference type="InParanoid" id="A0A7X0JW34"/>
<evidence type="ECO:0000256" key="1">
    <source>
        <dbReference type="ARBA" id="ARBA00004651"/>
    </source>
</evidence>
<feature type="compositionally biased region" description="Polar residues" evidence="6">
    <location>
        <begin position="246"/>
        <end position="268"/>
    </location>
</feature>
<name>A0A7X0JW34_9GAMM</name>
<evidence type="ECO:0000259" key="8">
    <source>
        <dbReference type="Pfam" id="PF06271"/>
    </source>
</evidence>
<dbReference type="RefSeq" id="WP_166845059.1">
    <property type="nucleotide sequence ID" value="NZ_JAAONY010000002.1"/>
</dbReference>
<feature type="region of interest" description="Disordered" evidence="6">
    <location>
        <begin position="230"/>
        <end position="268"/>
    </location>
</feature>
<sequence>MTEDLAAVTQSSKDSKKFITPYAFSVSPELYGTALASPLKRLMAILIDLTIVLLLAELSSMLLAGLMAILFWQISRRFALADERPVLRVSLRVLASLILFSMAALYFAEKDLQGGVSERGWDVEFGDAQDLSLAESVAYTSVAIQQRQRISEKRESINSEHCPSLIACWQPMLDEFAGQLVEMNAPAAVAEQLMGVALEETGVSPEQAETLRNSLPVSYQTLLTDTTIDKSIETSGSERQKKTADTQEQVQTASEESEVTNTAPEESSSTYNGHSIMGFIHALLADLGLGFGWAAFYFSVMNTRFTGQTVGKYLLGLKVIKLNGDQMGLWESFGRYGGYGAGLATGLMGFVQIFWDPNRQAIQDKISETLVVDMRKPKYQWPVE</sequence>
<evidence type="ECO:0000256" key="7">
    <source>
        <dbReference type="SAM" id="Phobius"/>
    </source>
</evidence>
<keyword evidence="3 7" id="KW-0812">Transmembrane</keyword>
<reference evidence="9 10" key="1">
    <citation type="submission" date="2020-08" db="EMBL/GenBank/DDBJ databases">
        <title>Genomic Encyclopedia of Type Strains, Phase IV (KMG-IV): sequencing the most valuable type-strain genomes for metagenomic binning, comparative biology and taxonomic classification.</title>
        <authorList>
            <person name="Goeker M."/>
        </authorList>
    </citation>
    <scope>NUCLEOTIDE SEQUENCE [LARGE SCALE GENOMIC DNA]</scope>
    <source>
        <strain evidence="9 10">DSM 22368</strain>
    </source>
</reference>
<feature type="transmembrane region" description="Helical" evidence="7">
    <location>
        <begin position="336"/>
        <end position="355"/>
    </location>
</feature>
<evidence type="ECO:0000313" key="9">
    <source>
        <dbReference type="EMBL" id="MBB6522869.1"/>
    </source>
</evidence>
<evidence type="ECO:0000313" key="10">
    <source>
        <dbReference type="Proteomes" id="UP000528457"/>
    </source>
</evidence>
<evidence type="ECO:0000256" key="5">
    <source>
        <dbReference type="ARBA" id="ARBA00023136"/>
    </source>
</evidence>
<dbReference type="PANTHER" id="PTHR36115:SF6">
    <property type="entry name" value="PROLINE-RICH ANTIGEN HOMOLOG"/>
    <property type="match status" value="1"/>
</dbReference>
<feature type="compositionally biased region" description="Basic and acidic residues" evidence="6">
    <location>
        <begin position="230"/>
        <end position="245"/>
    </location>
</feature>
<dbReference type="Pfam" id="PF06271">
    <property type="entry name" value="RDD"/>
    <property type="match status" value="1"/>
</dbReference>
<keyword evidence="2" id="KW-1003">Cell membrane</keyword>
<dbReference type="EMBL" id="JACHHT010000002">
    <property type="protein sequence ID" value="MBB6522869.1"/>
    <property type="molecule type" value="Genomic_DNA"/>
</dbReference>
<keyword evidence="10" id="KW-1185">Reference proteome</keyword>
<dbReference type="InterPro" id="IPR010432">
    <property type="entry name" value="RDD"/>
</dbReference>
<comment type="caution">
    <text evidence="9">The sequence shown here is derived from an EMBL/GenBank/DDBJ whole genome shotgun (WGS) entry which is preliminary data.</text>
</comment>
<feature type="domain" description="RDD" evidence="8">
    <location>
        <begin position="281"/>
        <end position="367"/>
    </location>
</feature>
<protein>
    <recommendedName>
        <fullName evidence="8">RDD domain-containing protein</fullName>
    </recommendedName>
</protein>
<dbReference type="AlphaFoldDB" id="A0A7X0JW34"/>
<accession>A0A7X0JW34</accession>
<evidence type="ECO:0000256" key="6">
    <source>
        <dbReference type="SAM" id="MobiDB-lite"/>
    </source>
</evidence>
<keyword evidence="5 7" id="KW-0472">Membrane</keyword>
<proteinExistence type="predicted"/>
<feature type="transmembrane region" description="Helical" evidence="7">
    <location>
        <begin position="86"/>
        <end position="108"/>
    </location>
</feature>